<dbReference type="Gene3D" id="3.40.250.10">
    <property type="entry name" value="Rhodanese-like domain"/>
    <property type="match status" value="1"/>
</dbReference>
<dbReference type="Proteomes" id="UP000054097">
    <property type="component" value="Unassembled WGS sequence"/>
</dbReference>
<dbReference type="STRING" id="933852.A0A0C2WG87"/>
<dbReference type="GO" id="GO:0005739">
    <property type="term" value="C:mitochondrion"/>
    <property type="evidence" value="ECO:0007669"/>
    <property type="project" value="TreeGrafter"/>
</dbReference>
<proteinExistence type="predicted"/>
<name>A0A0C2WG87_SERVB</name>
<reference evidence="3" key="2">
    <citation type="submission" date="2015-01" db="EMBL/GenBank/DDBJ databases">
        <title>Evolutionary Origins and Diversification of the Mycorrhizal Mutualists.</title>
        <authorList>
            <consortium name="DOE Joint Genome Institute"/>
            <consortium name="Mycorrhizal Genomics Consortium"/>
            <person name="Kohler A."/>
            <person name="Kuo A."/>
            <person name="Nagy L.G."/>
            <person name="Floudas D."/>
            <person name="Copeland A."/>
            <person name="Barry K.W."/>
            <person name="Cichocki N."/>
            <person name="Veneault-Fourrey C."/>
            <person name="LaButti K."/>
            <person name="Lindquist E.A."/>
            <person name="Lipzen A."/>
            <person name="Lundell T."/>
            <person name="Morin E."/>
            <person name="Murat C."/>
            <person name="Riley R."/>
            <person name="Ohm R."/>
            <person name="Sun H."/>
            <person name="Tunlid A."/>
            <person name="Henrissat B."/>
            <person name="Grigoriev I.V."/>
            <person name="Hibbett D.S."/>
            <person name="Martin F."/>
        </authorList>
    </citation>
    <scope>NUCLEOTIDE SEQUENCE [LARGE SCALE GENOMIC DNA]</scope>
    <source>
        <strain evidence="3">MAFF 305830</strain>
    </source>
</reference>
<reference evidence="2 3" key="1">
    <citation type="submission" date="2014-04" db="EMBL/GenBank/DDBJ databases">
        <authorList>
            <consortium name="DOE Joint Genome Institute"/>
            <person name="Kuo A."/>
            <person name="Zuccaro A."/>
            <person name="Kohler A."/>
            <person name="Nagy L.G."/>
            <person name="Floudas D."/>
            <person name="Copeland A."/>
            <person name="Barry K.W."/>
            <person name="Cichocki N."/>
            <person name="Veneault-Fourrey C."/>
            <person name="LaButti K."/>
            <person name="Lindquist E.A."/>
            <person name="Lipzen A."/>
            <person name="Lundell T."/>
            <person name="Morin E."/>
            <person name="Murat C."/>
            <person name="Sun H."/>
            <person name="Tunlid A."/>
            <person name="Henrissat B."/>
            <person name="Grigoriev I.V."/>
            <person name="Hibbett D.S."/>
            <person name="Martin F."/>
            <person name="Nordberg H.P."/>
            <person name="Cantor M.N."/>
            <person name="Hua S.X."/>
        </authorList>
    </citation>
    <scope>NUCLEOTIDE SEQUENCE [LARGE SCALE GENOMIC DNA]</scope>
    <source>
        <strain evidence="2 3">MAFF 305830</strain>
    </source>
</reference>
<sequence>QGTYLIDVREKDEVAQGMIPTAVNIPLSDFIESIRLPADKFHELHGFTKPRHDQEIVFYCRSGKRSATASDAAKDNGFTNVKNYSGSWLDWVKKTQENDYNL</sequence>
<dbReference type="SUPFAM" id="SSF52821">
    <property type="entry name" value="Rhodanese/Cell cycle control phosphatase"/>
    <property type="match status" value="1"/>
</dbReference>
<evidence type="ECO:0000313" key="3">
    <source>
        <dbReference type="Proteomes" id="UP000054097"/>
    </source>
</evidence>
<dbReference type="SMART" id="SM00450">
    <property type="entry name" value="RHOD"/>
    <property type="match status" value="1"/>
</dbReference>
<dbReference type="HOGENOM" id="CLU_089574_0_2_1"/>
<dbReference type="EMBL" id="KN824314">
    <property type="protein sequence ID" value="KIM25433.1"/>
    <property type="molecule type" value="Genomic_DNA"/>
</dbReference>
<accession>A0A0C2WG87</accession>
<evidence type="ECO:0000313" key="2">
    <source>
        <dbReference type="EMBL" id="KIM25433.1"/>
    </source>
</evidence>
<dbReference type="Pfam" id="PF00581">
    <property type="entry name" value="Rhodanese"/>
    <property type="match status" value="1"/>
</dbReference>
<dbReference type="PANTHER" id="PTHR44086">
    <property type="entry name" value="THIOSULFATE SULFURTRANSFERASE RDL2, MITOCHONDRIAL-RELATED"/>
    <property type="match status" value="1"/>
</dbReference>
<organism evidence="2 3">
    <name type="scientific">Serendipita vermifera MAFF 305830</name>
    <dbReference type="NCBI Taxonomy" id="933852"/>
    <lineage>
        <taxon>Eukaryota</taxon>
        <taxon>Fungi</taxon>
        <taxon>Dikarya</taxon>
        <taxon>Basidiomycota</taxon>
        <taxon>Agaricomycotina</taxon>
        <taxon>Agaricomycetes</taxon>
        <taxon>Sebacinales</taxon>
        <taxon>Serendipitaceae</taxon>
        <taxon>Serendipita</taxon>
    </lineage>
</organism>
<dbReference type="PROSITE" id="PS50206">
    <property type="entry name" value="RHODANESE_3"/>
    <property type="match status" value="1"/>
</dbReference>
<dbReference type="GO" id="GO:0004792">
    <property type="term" value="F:thiosulfate-cyanide sulfurtransferase activity"/>
    <property type="evidence" value="ECO:0007669"/>
    <property type="project" value="TreeGrafter"/>
</dbReference>
<dbReference type="AlphaFoldDB" id="A0A0C2WG87"/>
<gene>
    <name evidence="2" type="ORF">M408DRAFT_74395</name>
</gene>
<protein>
    <recommendedName>
        <fullName evidence="1">Rhodanese domain-containing protein</fullName>
    </recommendedName>
</protein>
<feature type="non-terminal residue" evidence="2">
    <location>
        <position position="1"/>
    </location>
</feature>
<dbReference type="PANTHER" id="PTHR44086:SF10">
    <property type="entry name" value="THIOSULFATE SULFURTRANSFERASE_RHODANESE-LIKE DOMAIN-CONTAINING PROTEIN 3"/>
    <property type="match status" value="1"/>
</dbReference>
<dbReference type="InterPro" id="IPR036873">
    <property type="entry name" value="Rhodanese-like_dom_sf"/>
</dbReference>
<dbReference type="InterPro" id="IPR001763">
    <property type="entry name" value="Rhodanese-like_dom"/>
</dbReference>
<dbReference type="OrthoDB" id="566238at2759"/>
<evidence type="ECO:0000259" key="1">
    <source>
        <dbReference type="PROSITE" id="PS50206"/>
    </source>
</evidence>
<feature type="domain" description="Rhodanese" evidence="1">
    <location>
        <begin position="1"/>
        <end position="100"/>
    </location>
</feature>
<keyword evidence="3" id="KW-1185">Reference proteome</keyword>